<feature type="transmembrane region" description="Helical" evidence="1">
    <location>
        <begin position="46"/>
        <end position="66"/>
    </location>
</feature>
<keyword evidence="1" id="KW-1133">Transmembrane helix</keyword>
<accession>A0A2M4D8T5</accession>
<feature type="transmembrane region" description="Helical" evidence="1">
    <location>
        <begin position="6"/>
        <end position="34"/>
    </location>
</feature>
<keyword evidence="1" id="KW-0472">Membrane</keyword>
<keyword evidence="1" id="KW-0812">Transmembrane</keyword>
<protein>
    <submittedName>
        <fullName evidence="2">Uncharacterized protein</fullName>
    </submittedName>
</protein>
<name>A0A2M4D8T5_ANODA</name>
<dbReference type="AlphaFoldDB" id="A0A2M4D8T5"/>
<evidence type="ECO:0000313" key="2">
    <source>
        <dbReference type="EMBL" id="MBW73992.1"/>
    </source>
</evidence>
<proteinExistence type="predicted"/>
<sequence>MLFCFFFFFFVYLCIVYGGSALPSIIFFTGYFSLSLARARALYTPPPLRLSLFLCFTLAFMKHNFIS</sequence>
<reference evidence="2" key="1">
    <citation type="submission" date="2018-01" db="EMBL/GenBank/DDBJ databases">
        <title>An insight into the sialome of Amazonian anophelines.</title>
        <authorList>
            <person name="Ribeiro J.M."/>
            <person name="Scarpassa V."/>
            <person name="Calvo E."/>
        </authorList>
    </citation>
    <scope>NUCLEOTIDE SEQUENCE</scope>
</reference>
<dbReference type="EMBL" id="GGFL01009814">
    <property type="protein sequence ID" value="MBW73992.1"/>
    <property type="molecule type" value="Transcribed_RNA"/>
</dbReference>
<organism evidence="2">
    <name type="scientific">Anopheles darlingi</name>
    <name type="common">Mosquito</name>
    <dbReference type="NCBI Taxonomy" id="43151"/>
    <lineage>
        <taxon>Eukaryota</taxon>
        <taxon>Metazoa</taxon>
        <taxon>Ecdysozoa</taxon>
        <taxon>Arthropoda</taxon>
        <taxon>Hexapoda</taxon>
        <taxon>Insecta</taxon>
        <taxon>Pterygota</taxon>
        <taxon>Neoptera</taxon>
        <taxon>Endopterygota</taxon>
        <taxon>Diptera</taxon>
        <taxon>Nematocera</taxon>
        <taxon>Culicoidea</taxon>
        <taxon>Culicidae</taxon>
        <taxon>Anophelinae</taxon>
        <taxon>Anopheles</taxon>
    </lineage>
</organism>
<evidence type="ECO:0000256" key="1">
    <source>
        <dbReference type="SAM" id="Phobius"/>
    </source>
</evidence>